<comment type="caution">
    <text evidence="1">The sequence shown here is derived from an EMBL/GenBank/DDBJ whole genome shotgun (WGS) entry which is preliminary data.</text>
</comment>
<name>A0A7G2IPN9_CITFR</name>
<evidence type="ECO:0000313" key="1">
    <source>
        <dbReference type="EMBL" id="CDL38059.1"/>
    </source>
</evidence>
<evidence type="ECO:0000313" key="2">
    <source>
        <dbReference type="Proteomes" id="UP000019194"/>
    </source>
</evidence>
<proteinExistence type="predicted"/>
<dbReference type="EMBL" id="CBWP010000037">
    <property type="protein sequence ID" value="CDL38059.1"/>
    <property type="molecule type" value="Genomic_DNA"/>
</dbReference>
<reference evidence="1 2" key="1">
    <citation type="submission" date="2013-10" db="EMBL/GenBank/DDBJ databases">
        <title>Antibiotic resistance diversity of beta-lactamase producers in the General Hospital Vienna.</title>
        <authorList>
            <person name="Barisic I."/>
            <person name="Mitteregger D."/>
            <person name="Hirschl A.M."/>
            <person name="Noehammer C."/>
            <person name="Wiesinger-Mayr H."/>
        </authorList>
    </citation>
    <scope>NUCLEOTIDE SEQUENCE [LARGE SCALE GENOMIC DNA]</scope>
    <source>
        <strain evidence="1 2">ISC11</strain>
    </source>
</reference>
<protein>
    <submittedName>
        <fullName evidence="1">Uncharacterized protein</fullName>
    </submittedName>
</protein>
<organism evidence="1 2">
    <name type="scientific">Citrobacter freundii</name>
    <dbReference type="NCBI Taxonomy" id="546"/>
    <lineage>
        <taxon>Bacteria</taxon>
        <taxon>Pseudomonadati</taxon>
        <taxon>Pseudomonadota</taxon>
        <taxon>Gammaproteobacteria</taxon>
        <taxon>Enterobacterales</taxon>
        <taxon>Enterobacteriaceae</taxon>
        <taxon>Citrobacter</taxon>
        <taxon>Citrobacter freundii complex</taxon>
    </lineage>
</organism>
<dbReference type="Proteomes" id="UP000019194">
    <property type="component" value="Unassembled WGS sequence"/>
</dbReference>
<dbReference type="AlphaFoldDB" id="A0A7G2IPN9"/>
<accession>A0A7G2IPN9</accession>
<sequence length="40" mass="4498">MSSSYSAILQRYCRMAASSPYPPHEVSPFNKTAIKLSIHQ</sequence>